<evidence type="ECO:0000313" key="2">
    <source>
        <dbReference type="Proteomes" id="UP000541136"/>
    </source>
</evidence>
<dbReference type="InterPro" id="IPR007739">
    <property type="entry name" value="RgpF"/>
</dbReference>
<dbReference type="Proteomes" id="UP000541136">
    <property type="component" value="Unassembled WGS sequence"/>
</dbReference>
<reference evidence="1 2" key="1">
    <citation type="submission" date="2020-08" db="EMBL/GenBank/DDBJ databases">
        <title>Genomic Encyclopedia of Type Strains, Phase IV (KMG-IV): sequencing the most valuable type-strain genomes for metagenomic binning, comparative biology and taxonomic classification.</title>
        <authorList>
            <person name="Goeker M."/>
        </authorList>
    </citation>
    <scope>NUCLEOTIDE SEQUENCE [LARGE SCALE GENOMIC DNA]</scope>
    <source>
        <strain evidence="1 2">DSM 12141</strain>
    </source>
</reference>
<sequence length="923" mass="98694">MLDCEQRLLMAKTRAQAADVWRSQVESAAVLHRQRAALLEAEASQLTVVARRLQHHVDDLNALLTERDIELNGQAQRIHLQEEDIRLRELEIRELRKWWLAKHLLRRVRNWLRRRPASTPPAPGGDVRGAAEDAAAGHDIAVAAAAADAAAVADAVAVAAPDTAPRGGAAAADALPGFAPGGAPFDPALPTILLIAAAGQSRGVDACLDDTAHALQGHANLYLWNLGAADAPRLPALRAACAAHADLPAAREDYALARVFVERARAPLLRAAPDCTALVLGKHCKSALPALAGSGIPAACLVPDTAIYRDDIYFWQELFFWAAHTAFVSAQARRQALAICSYLNPDSVALLPGAPLRDAPPAPAHPATAAPWEADESGQGLLVAGWGPASYDGGLDVFMLCAQALLRAGTPAAPWHFVWVVDEDGAPADPGFLPTLREQLALAGLDGRVHIEWTRAALPPRTDLLLLPARLELARSPALQALSRGIPVLAFQDSGEVARTLAAQGLAEPCLAPAGDVLELVRRLQALAGDAEARQALAARTAQADWRALGWPAHAGHVLALCERARALDRQARADAAVIEASGQLDPGYMGEIVSLKDQATCGQAFLYTLAWRCGMGARKPRAGFHPGIYAQQAEPPPPPEQTPFAHYLARGCPPGPWDLPVIRPGTLPGASAGPAPAGGAPIARIALHVHAYYPDMLADILHRLHLNRTRPDLYVSVPGPAQQAQARALLDDYAGRVSALEIVPNRGRDIGPFLSTFGARLARDYELIGHVHTKRSPHADRRVVDQWRVFLMENLLGGAHGGAMLDTIAAHMAAHPQWGLAFADDPLLLGWDGNWHCAQLLARYMGVSALPRQFVFPAGTMFWIRPAALQPFLDLNLGYEDYPDEPLPIDGSVLHALERLFGVVPQAMGLQNALVSVPGLSR</sequence>
<protein>
    <submittedName>
        <fullName evidence="1">TolA-binding protein</fullName>
    </submittedName>
</protein>
<dbReference type="Pfam" id="PF05045">
    <property type="entry name" value="RgpF"/>
    <property type="match status" value="1"/>
</dbReference>
<name>A0A7W9WPR0_CASDE</name>
<dbReference type="AlphaFoldDB" id="A0A7W9WPR0"/>
<evidence type="ECO:0000313" key="1">
    <source>
        <dbReference type="EMBL" id="MBB6084095.1"/>
    </source>
</evidence>
<gene>
    <name evidence="1" type="ORF">HNR28_002140</name>
</gene>
<dbReference type="RefSeq" id="WP_184142865.1">
    <property type="nucleotide sequence ID" value="NZ_JACHIB010000011.1"/>
</dbReference>
<dbReference type="SUPFAM" id="SSF53756">
    <property type="entry name" value="UDP-Glycosyltransferase/glycogen phosphorylase"/>
    <property type="match status" value="1"/>
</dbReference>
<organism evidence="1 2">
    <name type="scientific">Castellaniella defragrans</name>
    <name type="common">Alcaligenes defragrans</name>
    <dbReference type="NCBI Taxonomy" id="75697"/>
    <lineage>
        <taxon>Bacteria</taxon>
        <taxon>Pseudomonadati</taxon>
        <taxon>Pseudomonadota</taxon>
        <taxon>Betaproteobacteria</taxon>
        <taxon>Burkholderiales</taxon>
        <taxon>Alcaligenaceae</taxon>
        <taxon>Castellaniella</taxon>
    </lineage>
</organism>
<dbReference type="Gene3D" id="3.40.50.2000">
    <property type="entry name" value="Glycogen Phosphorylase B"/>
    <property type="match status" value="1"/>
</dbReference>
<proteinExistence type="predicted"/>
<comment type="caution">
    <text evidence="1">The sequence shown here is derived from an EMBL/GenBank/DDBJ whole genome shotgun (WGS) entry which is preliminary data.</text>
</comment>
<dbReference type="EMBL" id="JACHIB010000011">
    <property type="protein sequence ID" value="MBB6084095.1"/>
    <property type="molecule type" value="Genomic_DNA"/>
</dbReference>
<accession>A0A7W9WPR0</accession>